<evidence type="ECO:0000313" key="3">
    <source>
        <dbReference type="Proteomes" id="UP000501690"/>
    </source>
</evidence>
<sequence>MHIHIVGRLRVVLLIHSYKIRTPLLSCTVASHMVTKNVVKGMLSIAVSSLTSQVNEMKAMMTFFVQNYQGELPHDFPVFHSSSVSDQGSVPNGETNDSDQD</sequence>
<dbReference type="AlphaFoldDB" id="A0A4D6MGL5"/>
<dbReference type="Proteomes" id="UP000501690">
    <property type="component" value="Linkage Group LG7"/>
</dbReference>
<organism evidence="2 3">
    <name type="scientific">Vigna unguiculata</name>
    <name type="common">Cowpea</name>
    <dbReference type="NCBI Taxonomy" id="3917"/>
    <lineage>
        <taxon>Eukaryota</taxon>
        <taxon>Viridiplantae</taxon>
        <taxon>Streptophyta</taxon>
        <taxon>Embryophyta</taxon>
        <taxon>Tracheophyta</taxon>
        <taxon>Spermatophyta</taxon>
        <taxon>Magnoliopsida</taxon>
        <taxon>eudicotyledons</taxon>
        <taxon>Gunneridae</taxon>
        <taxon>Pentapetalae</taxon>
        <taxon>rosids</taxon>
        <taxon>fabids</taxon>
        <taxon>Fabales</taxon>
        <taxon>Fabaceae</taxon>
        <taxon>Papilionoideae</taxon>
        <taxon>50 kb inversion clade</taxon>
        <taxon>NPAAA clade</taxon>
        <taxon>indigoferoid/millettioid clade</taxon>
        <taxon>Phaseoleae</taxon>
        <taxon>Vigna</taxon>
    </lineage>
</organism>
<reference evidence="2 3" key="1">
    <citation type="submission" date="2019-04" db="EMBL/GenBank/DDBJ databases">
        <title>An improved genome assembly and genetic linkage map for asparagus bean, Vigna unguiculata ssp. sesquipedialis.</title>
        <authorList>
            <person name="Xia Q."/>
            <person name="Zhang R."/>
            <person name="Dong Y."/>
        </authorList>
    </citation>
    <scope>NUCLEOTIDE SEQUENCE [LARGE SCALE GENOMIC DNA]</scope>
    <source>
        <tissue evidence="2">Leaf</tissue>
    </source>
</reference>
<accession>A0A4D6MGL5</accession>
<gene>
    <name evidence="2" type="ORF">DEO72_LG7g1445</name>
</gene>
<dbReference type="EMBL" id="CP039351">
    <property type="protein sequence ID" value="QCE00158.1"/>
    <property type="molecule type" value="Genomic_DNA"/>
</dbReference>
<feature type="compositionally biased region" description="Polar residues" evidence="1">
    <location>
        <begin position="80"/>
        <end position="95"/>
    </location>
</feature>
<proteinExistence type="predicted"/>
<evidence type="ECO:0000313" key="2">
    <source>
        <dbReference type="EMBL" id="QCE00158.1"/>
    </source>
</evidence>
<name>A0A4D6MGL5_VIGUN</name>
<protein>
    <submittedName>
        <fullName evidence="2">Uncharacterized protein</fullName>
    </submittedName>
</protein>
<keyword evidence="3" id="KW-1185">Reference proteome</keyword>
<evidence type="ECO:0000256" key="1">
    <source>
        <dbReference type="SAM" id="MobiDB-lite"/>
    </source>
</evidence>
<feature type="region of interest" description="Disordered" evidence="1">
    <location>
        <begin position="79"/>
        <end position="101"/>
    </location>
</feature>